<proteinExistence type="predicted"/>
<keyword evidence="1" id="KW-0732">Signal</keyword>
<comment type="caution">
    <text evidence="2">The sequence shown here is derived from an EMBL/GenBank/DDBJ whole genome shotgun (WGS) entry which is preliminary data.</text>
</comment>
<sequence>MAWGKVVCLSVLLLGMTLSQPIPDPDPQIPCEEYPPCEPCEPVSPCGHPSSDNNEVINIGPCNPSEPSVKYLYGQAPQCSVILKPGQIRFRAPLPIVVRPGTICLPTPPAIWVKPPPVQPPAPAPIYVKPEPVQPPTPAAIEVRPKPVYPPRPAPIVVKPAPVQPPKPAPIKVQPPPIQPPAPGLLVVKPPRITVPSPPIICFQPNPPSRFRTSGCAVVSLYQSQPPCATEPSQLTTYNPPCPPPCFPSYA</sequence>
<dbReference type="EMBL" id="CAVLGL010000087">
    <property type="protein sequence ID" value="CAK1591623.1"/>
    <property type="molecule type" value="Genomic_DNA"/>
</dbReference>
<dbReference type="AlphaFoldDB" id="A0AAV1L8H5"/>
<keyword evidence="3" id="KW-1185">Reference proteome</keyword>
<dbReference type="Proteomes" id="UP001314205">
    <property type="component" value="Unassembled WGS sequence"/>
</dbReference>
<feature type="chain" id="PRO_5043527690" evidence="1">
    <location>
        <begin position="20"/>
        <end position="251"/>
    </location>
</feature>
<gene>
    <name evidence="2" type="ORF">PARMNEM_LOCUS11813</name>
</gene>
<evidence type="ECO:0000313" key="3">
    <source>
        <dbReference type="Proteomes" id="UP001314205"/>
    </source>
</evidence>
<evidence type="ECO:0000256" key="1">
    <source>
        <dbReference type="SAM" id="SignalP"/>
    </source>
</evidence>
<reference evidence="2 3" key="1">
    <citation type="submission" date="2023-11" db="EMBL/GenBank/DDBJ databases">
        <authorList>
            <person name="Hedman E."/>
            <person name="Englund M."/>
            <person name="Stromberg M."/>
            <person name="Nyberg Akerstrom W."/>
            <person name="Nylinder S."/>
            <person name="Jareborg N."/>
            <person name="Kallberg Y."/>
            <person name="Kronander E."/>
        </authorList>
    </citation>
    <scope>NUCLEOTIDE SEQUENCE [LARGE SCALE GENOMIC DNA]</scope>
</reference>
<feature type="signal peptide" evidence="1">
    <location>
        <begin position="1"/>
        <end position="19"/>
    </location>
</feature>
<evidence type="ECO:0000313" key="2">
    <source>
        <dbReference type="EMBL" id="CAK1591623.1"/>
    </source>
</evidence>
<name>A0AAV1L8H5_9NEOP</name>
<accession>A0AAV1L8H5</accession>
<protein>
    <submittedName>
        <fullName evidence="2">Uncharacterized protein</fullName>
    </submittedName>
</protein>
<organism evidence="2 3">
    <name type="scientific">Parnassius mnemosyne</name>
    <name type="common">clouded apollo</name>
    <dbReference type="NCBI Taxonomy" id="213953"/>
    <lineage>
        <taxon>Eukaryota</taxon>
        <taxon>Metazoa</taxon>
        <taxon>Ecdysozoa</taxon>
        <taxon>Arthropoda</taxon>
        <taxon>Hexapoda</taxon>
        <taxon>Insecta</taxon>
        <taxon>Pterygota</taxon>
        <taxon>Neoptera</taxon>
        <taxon>Endopterygota</taxon>
        <taxon>Lepidoptera</taxon>
        <taxon>Glossata</taxon>
        <taxon>Ditrysia</taxon>
        <taxon>Papilionoidea</taxon>
        <taxon>Papilionidae</taxon>
        <taxon>Parnassiinae</taxon>
        <taxon>Parnassini</taxon>
        <taxon>Parnassius</taxon>
        <taxon>Driopa</taxon>
    </lineage>
</organism>